<reference evidence="1 3" key="1">
    <citation type="submission" date="2019-10" db="EMBL/GenBank/DDBJ databases">
        <title>Draft Genome Assembly of Rhodococcus zopfii DSM44189.</title>
        <authorList>
            <person name="Sutton J.M."/>
            <person name="Akob D.M."/>
            <person name="Bushman T.J."/>
        </authorList>
    </citation>
    <scope>NUCLEOTIDE SEQUENCE [LARGE SCALE GENOMIC DNA]</scope>
    <source>
        <strain evidence="1 3">DSM 44189</strain>
    </source>
</reference>
<evidence type="ECO:0000313" key="2">
    <source>
        <dbReference type="EMBL" id="MDV2478598.1"/>
    </source>
</evidence>
<dbReference type="EMBL" id="WBMO01000005">
    <property type="protein sequence ID" value="MDV2478598.1"/>
    <property type="molecule type" value="Genomic_DNA"/>
</dbReference>
<name>A0ABU3WJR5_9NOCA</name>
<evidence type="ECO:0000313" key="3">
    <source>
        <dbReference type="Proteomes" id="UP001275440"/>
    </source>
</evidence>
<comment type="caution">
    <text evidence="1">The sequence shown here is derived from an EMBL/GenBank/DDBJ whole genome shotgun (WGS) entry which is preliminary data.</text>
</comment>
<sequence>MTEPADWGDWLKPHMTGVCRPCGSCIRGLHHVCAWRTGAMHHGTGYDTHIGYLRWGTGPSSRYVGYEDCELHSIRILEKHGRRWRCTCECHRGGYLTPVDIPNAELALF</sequence>
<organism evidence="1 3">
    <name type="scientific">Rhodococcus zopfii</name>
    <dbReference type="NCBI Taxonomy" id="43772"/>
    <lineage>
        <taxon>Bacteria</taxon>
        <taxon>Bacillati</taxon>
        <taxon>Actinomycetota</taxon>
        <taxon>Actinomycetes</taxon>
        <taxon>Mycobacteriales</taxon>
        <taxon>Nocardiaceae</taxon>
        <taxon>Rhodococcus</taxon>
    </lineage>
</organism>
<keyword evidence="3" id="KW-1185">Reference proteome</keyword>
<proteinExistence type="predicted"/>
<dbReference type="Proteomes" id="UP001275440">
    <property type="component" value="Unassembled WGS sequence"/>
</dbReference>
<evidence type="ECO:0000313" key="1">
    <source>
        <dbReference type="EMBL" id="MDV2474220.1"/>
    </source>
</evidence>
<accession>A0ABU3WJR5</accession>
<protein>
    <submittedName>
        <fullName evidence="1">Uncharacterized protein</fullName>
    </submittedName>
</protein>
<gene>
    <name evidence="1" type="ORF">F8M49_00245</name>
    <name evidence="2" type="ORF">F8M49_30015</name>
</gene>
<dbReference type="EMBL" id="WBMO01000001">
    <property type="protein sequence ID" value="MDV2474220.1"/>
    <property type="molecule type" value="Genomic_DNA"/>
</dbReference>